<reference evidence="5" key="2">
    <citation type="submission" date="2021-01" db="EMBL/GenBank/DDBJ databases">
        <authorList>
            <person name="Schikora-Tamarit M.A."/>
        </authorList>
    </citation>
    <scope>NUCLEOTIDE SEQUENCE</scope>
    <source>
        <strain evidence="5">NCAIM Y.01608</strain>
    </source>
</reference>
<evidence type="ECO:0000313" key="6">
    <source>
        <dbReference type="Proteomes" id="UP000788993"/>
    </source>
</evidence>
<gene>
    <name evidence="5" type="ORF">OGATHE_002599</name>
</gene>
<sequence>MVLKRSFSTRLRSKFAKLKKNTDDPSNPINDPPDLCPRVTSLATKSKNDQNSPSRIQPRSDSQCSSVLKDVVLLPYDPEDQYSLPCSTEQLTPIMPRSSSELLLFPLQSSPIKNAGQRPINQNMGSFNSTNTPTVSMLSPTIDIFDSAISKTETNNSLPITEPPPSPHINNDKSIFAKANQIDHFDKTLDMTENDKLAEQMALNILDKISEEQVDELALLKDEVIRPPRHSTFTAINHVEDEKDIEEHSRELQIELGFKLFEEALSAQKQGNYNEANAKYQELFRMEVLTTRNATNNPAIETLKYLCLRNRGVLKLAQIKRGFDGDDHSNNLELFNDAVDDLTSALCHGKGDLKLIELLIQIFERLKIKKLSRFAYEYELLKPEHTAQTQPRTGNAFTEEDDIQYNLKRPEQLLPSQLSLLRSYKECLQEMGVESASSRLLLGIEKSAKPLKGIAMDAFPTAEQFKNFNQEEPEWHSVTIACHDNSVALEELLKKLNDLLPKKGRSKIYDSYILTDRPIEGVNFELVETGENHEESEPRAEDDAEENDVAIVPDNEDSGSPSRVKLSAAEDSQQEKEGVKDTHQKGAVSTTPTVTKRQTRANKEAEVNELSNESFASQFLFLEQTLPQYLLYCGVIVDGSGKVIEAFLPNAQSKSGPQQYYDLAQIFDQWNKEDTETLFVKLEDGHSNEESKEASVKEILSSLSKDTLEERRSFQELDNGGLKTVISSITGTRLQFNQIRLSITNYLFSVRELGGTLVTDGFMSVESLKQLRLFTDAVGLYVYRQLSNSLLENGPTDIGSLSFGVAVLEILVDYFISLKVDQKLKKFGTKALYNEIVQTEQITSRRIERWIAILNDYFENMHLDTVCSQLWLRTKWCQMCYLQHLSSFDSEVLSMILTSMANISKSVHFDILMVNFPNIPRLNRSNIEIQLSKMKIFKTFTESDASNEILEKILVDDDEKKSKYNEEEREMDDFISKSPFELKMRLWTMLFKFYREAKLTDKFLRGFERVLQIMLMEIEGANFAEKTFFQRKQLLLKVLGFFDLFAKDLVNIGVQKRWDLQLSNAKNVLLILAKFSTLSYIFLLHEDSAQLSNTRISMRAKSRMAYKKLADIAVVSFTLLSLYYSCSLIDRKPEYLNDFYAILHEQLGLRHICNGYNSVFLDFVEKRLVDLDWEQSDNDFFQTLKCHYGINISTDSFSTFDHGAEPGTMEKVNAITVNKYMMKYCFKRKHPIFNVPKADIKNILDMIYDVLGDPEPDNYTVSNNMEALMEYLETRTLDTRLMRLSFYGLLSIPLDEPMAENETDDLSDGVYFMQGLLALTLFKIRKRTMQGRSAELDFVIKMFEYDIASGSYRFESWLLLAQAYSYLVEDDIIWTSDKLNNVDKKRNTAILQRKSLLCYFMSISLFTRLSTERQEELAPVATMLWTSLGRELYNAVMSPMERLALEVDSDTEPNGIETLSTSSPTLHLPLNITVYKVLEICFRQACNLNPKDWYSHFYLAKSQSKLRGKNRYKTVAKNLLTACELALKASDRDDHIVEPHYFLCSFTYKSVMRGDVSLEEGLSVLKSDSLFQESPCEASTIEEFGKTIIGLLQKCISYDRKNWQHRPKYRIAKIYIDQYNDLEAAKNEMLSIINLKSTVRNLSNIWKPENERPGKHFVYNHNYIVFFVELLDRSKDVHSLFQLIKKLRKLGSSMIDQIKVFDLAVAKTCAIIKEIVHAVPGFLDEVLSKLVFADFVAKSKEFVQMMKEKETFTDEEKLILYFLFEVGEFRRMANGFAATGVIDECFHTLFLILFTRYEDCATKNLIPESEKSSQVEFVESKNKPGQPSTPSREKVKVARRDITPFCIQTISAVGKLLDSIKRENGEGNLLKYTIDDKNENPETRTVISTSNDDGSAQTPKTPAMNCQEPKLEPPIEFSIKRASDDEESSQQAKKQKHDETSANSIVP</sequence>
<dbReference type="GO" id="GO:0006325">
    <property type="term" value="P:chromatin organization"/>
    <property type="evidence" value="ECO:0007669"/>
    <property type="project" value="InterPro"/>
</dbReference>
<organism evidence="5 6">
    <name type="scientific">Ogataea polymorpha</name>
    <dbReference type="NCBI Taxonomy" id="460523"/>
    <lineage>
        <taxon>Eukaryota</taxon>
        <taxon>Fungi</taxon>
        <taxon>Dikarya</taxon>
        <taxon>Ascomycota</taxon>
        <taxon>Saccharomycotina</taxon>
        <taxon>Pichiomycetes</taxon>
        <taxon>Pichiales</taxon>
        <taxon>Pichiaceae</taxon>
        <taxon>Ogataea</taxon>
    </lineage>
</organism>
<evidence type="ECO:0000256" key="1">
    <source>
        <dbReference type="ARBA" id="ARBA00004123"/>
    </source>
</evidence>
<dbReference type="OrthoDB" id="77564at2759"/>
<protein>
    <recommendedName>
        <fullName evidence="7">Histone transcription regulator 3 homolog</fullName>
    </recommendedName>
</protein>
<dbReference type="GO" id="GO:0031491">
    <property type="term" value="F:nucleosome binding"/>
    <property type="evidence" value="ECO:0007669"/>
    <property type="project" value="TreeGrafter"/>
</dbReference>
<reference evidence="5" key="1">
    <citation type="journal article" date="2021" name="Open Biol.">
        <title>Shared evolutionary footprints suggest mitochondrial oxidative damage underlies multiple complex I losses in fungi.</title>
        <authorList>
            <person name="Schikora-Tamarit M.A."/>
            <person name="Marcet-Houben M."/>
            <person name="Nosek J."/>
            <person name="Gabaldon T."/>
        </authorList>
    </citation>
    <scope>NUCLEOTIDE SEQUENCE</scope>
    <source>
        <strain evidence="5">NCAIM Y.01608</strain>
    </source>
</reference>
<evidence type="ECO:0000256" key="3">
    <source>
        <dbReference type="ARBA" id="ARBA00023242"/>
    </source>
</evidence>
<dbReference type="Proteomes" id="UP000788993">
    <property type="component" value="Unassembled WGS sequence"/>
</dbReference>
<feature type="region of interest" description="Disordered" evidence="4">
    <location>
        <begin position="16"/>
        <end position="63"/>
    </location>
</feature>
<dbReference type="EMBL" id="JAEUBD010000983">
    <property type="protein sequence ID" value="KAH3669787.1"/>
    <property type="molecule type" value="Genomic_DNA"/>
</dbReference>
<proteinExistence type="inferred from homology"/>
<feature type="compositionally biased region" description="Basic and acidic residues" evidence="4">
    <location>
        <begin position="1909"/>
        <end position="1923"/>
    </location>
</feature>
<dbReference type="PANTHER" id="PTHR15502:SF7">
    <property type="entry name" value="CALCINEURIN-BINDING PROTEIN CABIN-1"/>
    <property type="match status" value="1"/>
</dbReference>
<accession>A0A9P8PDD2</accession>
<dbReference type="PANTHER" id="PTHR15502">
    <property type="entry name" value="CALCINEURIN-BINDING PROTEIN CABIN 1-RELATED"/>
    <property type="match status" value="1"/>
</dbReference>
<feature type="region of interest" description="Disordered" evidence="4">
    <location>
        <begin position="529"/>
        <end position="600"/>
    </location>
</feature>
<evidence type="ECO:0000256" key="2">
    <source>
        <dbReference type="ARBA" id="ARBA00007335"/>
    </source>
</evidence>
<evidence type="ECO:0000256" key="4">
    <source>
        <dbReference type="SAM" id="MobiDB-lite"/>
    </source>
</evidence>
<evidence type="ECO:0008006" key="7">
    <source>
        <dbReference type="Google" id="ProtNLM"/>
    </source>
</evidence>
<dbReference type="InterPro" id="IPR033053">
    <property type="entry name" value="Hir3/CABIN1"/>
</dbReference>
<evidence type="ECO:0000313" key="5">
    <source>
        <dbReference type="EMBL" id="KAH3669787.1"/>
    </source>
</evidence>
<dbReference type="GO" id="GO:0005634">
    <property type="term" value="C:nucleus"/>
    <property type="evidence" value="ECO:0007669"/>
    <property type="project" value="UniProtKB-SubCell"/>
</dbReference>
<keyword evidence="6" id="KW-1185">Reference proteome</keyword>
<feature type="compositionally biased region" description="Polar residues" evidence="4">
    <location>
        <begin position="1883"/>
        <end position="1900"/>
    </location>
</feature>
<feature type="compositionally biased region" description="Basic and acidic residues" evidence="4">
    <location>
        <begin position="530"/>
        <end position="541"/>
    </location>
</feature>
<comment type="subcellular location">
    <subcellularLocation>
        <location evidence="1">Nucleus</location>
    </subcellularLocation>
</comment>
<feature type="region of interest" description="Disordered" evidence="4">
    <location>
        <begin position="1880"/>
        <end position="1947"/>
    </location>
</feature>
<feature type="region of interest" description="Disordered" evidence="4">
    <location>
        <begin position="1813"/>
        <end position="1836"/>
    </location>
</feature>
<feature type="compositionally biased region" description="Basic and acidic residues" evidence="4">
    <location>
        <begin position="573"/>
        <end position="584"/>
    </location>
</feature>
<feature type="compositionally biased region" description="Basic and acidic residues" evidence="4">
    <location>
        <begin position="1813"/>
        <end position="1822"/>
    </location>
</feature>
<dbReference type="GO" id="GO:0000417">
    <property type="term" value="C:HIR complex"/>
    <property type="evidence" value="ECO:0007669"/>
    <property type="project" value="TreeGrafter"/>
</dbReference>
<keyword evidence="3" id="KW-0539">Nucleus</keyword>
<name>A0A9P8PDD2_9ASCO</name>
<comment type="caution">
    <text evidence="5">The sequence shown here is derived from an EMBL/GenBank/DDBJ whole genome shotgun (WGS) entry which is preliminary data.</text>
</comment>
<feature type="compositionally biased region" description="Polar residues" evidence="4">
    <location>
        <begin position="587"/>
        <end position="596"/>
    </location>
</feature>
<feature type="compositionally biased region" description="Polar residues" evidence="4">
    <location>
        <begin position="41"/>
        <end position="63"/>
    </location>
</feature>
<comment type="similarity">
    <text evidence="2">Belongs to the HIR3 family.</text>
</comment>